<evidence type="ECO:0000256" key="2">
    <source>
        <dbReference type="SAM" id="SignalP"/>
    </source>
</evidence>
<gene>
    <name evidence="4" type="ORF">LQ567_06360</name>
</gene>
<evidence type="ECO:0000313" key="4">
    <source>
        <dbReference type="EMBL" id="MCD2422378.1"/>
    </source>
</evidence>
<dbReference type="SUPFAM" id="SSF49785">
    <property type="entry name" value="Galactose-binding domain-like"/>
    <property type="match status" value="1"/>
</dbReference>
<proteinExistence type="predicted"/>
<feature type="domain" description="Sialate O-acetylesterase" evidence="3">
    <location>
        <begin position="423"/>
        <end position="541"/>
    </location>
</feature>
<dbReference type="SUPFAM" id="SSF52266">
    <property type="entry name" value="SGNH hydrolase"/>
    <property type="match status" value="1"/>
</dbReference>
<dbReference type="EMBL" id="JAJNEC010000004">
    <property type="protein sequence ID" value="MCD2422378.1"/>
    <property type="molecule type" value="Genomic_DNA"/>
</dbReference>
<accession>A0ABS8PQ07</accession>
<dbReference type="InterPro" id="IPR036514">
    <property type="entry name" value="SGNH_hydro_sf"/>
</dbReference>
<sequence length="660" mass="72719">MKSCRFLALLCLVLTIGWSTPICAEVKLPAVISSNMVLQQKATPALWGTATAGKTVTVQTSWDKRTYQAKTDDNGNWSVHVKTGAYGGPYTITIAEDQTVTLENVLIGDVWLCSGQSNMEMPLAGWGKILNYEAEIARANFPSIRLLQATHVTANQPQNALSVRNSGWDVCTPATVAEFSSVAYFFAREIYEKTKIPIGLIHSSWGGTIAEAWTSYETLQQLPDFAAAAQKIKATPKTDRPTFERQMAEWNEKKQAADKGIQNGVALWAAGDLNTADWKTMPVPGLVEDNGLPGFDGVIWFKRKCSIPDNWPSSDLTLNLGPIDDDDITYFNGVQIGATNGWNKERVYTIPARLIKKGTNDLTVRVSDNSNGGGIYGTPAQLFIKNAAGQKIELPGSWLYKVPYTLKELPPAPENPENPNRPTVLYNAMINPVINYTIKGAIWYQGESNAGRAYQYRELFPAMIKDWRSKFSSGNFPFYFVQLANFMKRADQPGSSAWAELREAQLMTTQLANTGMATIIDIGDAKDIHPKNKQEVGRRLALIALNRDYKKTIEYSGPRYRTQKITGDRIVLTFDHAAGMKAGEGKLTGFAVAGADQKFYWADATINGSTITVKAPEVKQPVAVRYAWADNPDANLVNGAGLPASPFRTDQWDGVTKKTK</sequence>
<keyword evidence="1" id="KW-0378">Hydrolase</keyword>
<protein>
    <submittedName>
        <fullName evidence="4">9-O-acetylesterase</fullName>
    </submittedName>
</protein>
<feature type="chain" id="PRO_5047488881" evidence="2">
    <location>
        <begin position="25"/>
        <end position="660"/>
    </location>
</feature>
<dbReference type="PANTHER" id="PTHR22901">
    <property type="entry name" value="SIALATE O-ACETYLESTERASE"/>
    <property type="match status" value="1"/>
</dbReference>
<organism evidence="4 5">
    <name type="scientific">Niabella pedocola</name>
    <dbReference type="NCBI Taxonomy" id="1752077"/>
    <lineage>
        <taxon>Bacteria</taxon>
        <taxon>Pseudomonadati</taxon>
        <taxon>Bacteroidota</taxon>
        <taxon>Chitinophagia</taxon>
        <taxon>Chitinophagales</taxon>
        <taxon>Chitinophagaceae</taxon>
        <taxon>Niabella</taxon>
    </lineage>
</organism>
<feature type="signal peptide" evidence="2">
    <location>
        <begin position="1"/>
        <end position="24"/>
    </location>
</feature>
<dbReference type="Proteomes" id="UP001199816">
    <property type="component" value="Unassembled WGS sequence"/>
</dbReference>
<dbReference type="Pfam" id="PF03629">
    <property type="entry name" value="SASA"/>
    <property type="match status" value="2"/>
</dbReference>
<feature type="domain" description="Sialate O-acetylesterase" evidence="3">
    <location>
        <begin position="109"/>
        <end position="217"/>
    </location>
</feature>
<name>A0ABS8PQ07_9BACT</name>
<keyword evidence="2" id="KW-0732">Signal</keyword>
<keyword evidence="5" id="KW-1185">Reference proteome</keyword>
<dbReference type="InterPro" id="IPR039329">
    <property type="entry name" value="SIAE"/>
</dbReference>
<dbReference type="InterPro" id="IPR005181">
    <property type="entry name" value="SASA"/>
</dbReference>
<dbReference type="PANTHER" id="PTHR22901:SF0">
    <property type="entry name" value="SIALATE O-ACETYLESTERASE"/>
    <property type="match status" value="1"/>
</dbReference>
<dbReference type="Gene3D" id="3.40.50.1110">
    <property type="entry name" value="SGNH hydrolase"/>
    <property type="match status" value="2"/>
</dbReference>
<comment type="caution">
    <text evidence="4">The sequence shown here is derived from an EMBL/GenBank/DDBJ whole genome shotgun (WGS) entry which is preliminary data.</text>
</comment>
<dbReference type="InterPro" id="IPR008979">
    <property type="entry name" value="Galactose-bd-like_sf"/>
</dbReference>
<dbReference type="RefSeq" id="WP_231003318.1">
    <property type="nucleotide sequence ID" value="NZ_JAJNEC010000004.1"/>
</dbReference>
<dbReference type="Gene3D" id="2.60.40.10">
    <property type="entry name" value="Immunoglobulins"/>
    <property type="match status" value="1"/>
</dbReference>
<dbReference type="InterPro" id="IPR013783">
    <property type="entry name" value="Ig-like_fold"/>
</dbReference>
<evidence type="ECO:0000313" key="5">
    <source>
        <dbReference type="Proteomes" id="UP001199816"/>
    </source>
</evidence>
<reference evidence="4 5" key="1">
    <citation type="submission" date="2021-11" db="EMBL/GenBank/DDBJ databases">
        <title>Genomic of Niabella pedocola.</title>
        <authorList>
            <person name="Wu T."/>
        </authorList>
    </citation>
    <scope>NUCLEOTIDE SEQUENCE [LARGE SCALE GENOMIC DNA]</scope>
    <source>
        <strain evidence="4 5">JCM 31011</strain>
    </source>
</reference>
<evidence type="ECO:0000256" key="1">
    <source>
        <dbReference type="ARBA" id="ARBA00022801"/>
    </source>
</evidence>
<evidence type="ECO:0000259" key="3">
    <source>
        <dbReference type="Pfam" id="PF03629"/>
    </source>
</evidence>